<dbReference type="SMART" id="SM00419">
    <property type="entry name" value="HTH_CRP"/>
    <property type="match status" value="1"/>
</dbReference>
<evidence type="ECO:0000313" key="5">
    <source>
        <dbReference type="EMBL" id="MBY4892851.1"/>
    </source>
</evidence>
<dbReference type="PROSITE" id="PS51063">
    <property type="entry name" value="HTH_CRP_2"/>
    <property type="match status" value="1"/>
</dbReference>
<evidence type="ECO:0000313" key="7">
    <source>
        <dbReference type="Proteomes" id="UP000693972"/>
    </source>
</evidence>
<protein>
    <submittedName>
        <fullName evidence="6">Crp/Fnr family transcriptional regulator</fullName>
    </submittedName>
</protein>
<organism evidence="6">
    <name type="scientific">Gymnodinialimonas phycosphaerae</name>
    <dbReference type="NCBI Taxonomy" id="2841589"/>
    <lineage>
        <taxon>Bacteria</taxon>
        <taxon>Pseudomonadati</taxon>
        <taxon>Pseudomonadota</taxon>
        <taxon>Alphaproteobacteria</taxon>
        <taxon>Rhodobacterales</taxon>
        <taxon>Paracoccaceae</taxon>
        <taxon>Gymnodinialimonas</taxon>
    </lineage>
</organism>
<dbReference type="InterPro" id="IPR018490">
    <property type="entry name" value="cNMP-bd_dom_sf"/>
</dbReference>
<dbReference type="AlphaFoldDB" id="A0A975TYF0"/>
<gene>
    <name evidence="5" type="ORF">KUL25_08755</name>
    <name evidence="6" type="ORF">KUL25_08760</name>
</gene>
<dbReference type="CDD" id="cd00038">
    <property type="entry name" value="CAP_ED"/>
    <property type="match status" value="1"/>
</dbReference>
<keyword evidence="7" id="KW-1185">Reference proteome</keyword>
<evidence type="ECO:0000256" key="2">
    <source>
        <dbReference type="ARBA" id="ARBA00023125"/>
    </source>
</evidence>
<dbReference type="Pfam" id="PF00027">
    <property type="entry name" value="cNMP_binding"/>
    <property type="match status" value="1"/>
</dbReference>
<dbReference type="InterPro" id="IPR036390">
    <property type="entry name" value="WH_DNA-bd_sf"/>
</dbReference>
<dbReference type="SUPFAM" id="SSF51206">
    <property type="entry name" value="cAMP-binding domain-like"/>
    <property type="match status" value="1"/>
</dbReference>
<dbReference type="GO" id="GO:0003677">
    <property type="term" value="F:DNA binding"/>
    <property type="evidence" value="ECO:0007669"/>
    <property type="project" value="UniProtKB-KW"/>
</dbReference>
<evidence type="ECO:0000313" key="6">
    <source>
        <dbReference type="EMBL" id="QXL89575.1"/>
    </source>
</evidence>
<evidence type="ECO:0000256" key="3">
    <source>
        <dbReference type="ARBA" id="ARBA00023163"/>
    </source>
</evidence>
<keyword evidence="3" id="KW-0804">Transcription</keyword>
<dbReference type="Gene3D" id="1.10.10.10">
    <property type="entry name" value="Winged helix-like DNA-binding domain superfamily/Winged helix DNA-binding domain"/>
    <property type="match status" value="1"/>
</dbReference>
<accession>A0A975TYF0</accession>
<dbReference type="SUPFAM" id="SSF46785">
    <property type="entry name" value="Winged helix' DNA-binding domain"/>
    <property type="match status" value="1"/>
</dbReference>
<dbReference type="EMBL" id="CP078073">
    <property type="protein sequence ID" value="QXL89575.1"/>
    <property type="molecule type" value="Genomic_DNA"/>
</dbReference>
<dbReference type="InterPro" id="IPR000595">
    <property type="entry name" value="cNMP-bd_dom"/>
</dbReference>
<reference evidence="6 7" key="1">
    <citation type="submission" date="2021-07" db="EMBL/GenBank/DDBJ databases">
        <title>Karlodiniumbacter phycospheric gen. nov., sp. nov., a phycosphere bacterium isolated from karlodinium veneficum.</title>
        <authorList>
            <person name="Peng Y."/>
            <person name="Jiang L."/>
            <person name="Lee J."/>
        </authorList>
    </citation>
    <scope>NUCLEOTIDE SEQUENCE</scope>
    <source>
        <strain evidence="6 7">N5</strain>
    </source>
</reference>
<dbReference type="InterPro" id="IPR014710">
    <property type="entry name" value="RmlC-like_jellyroll"/>
</dbReference>
<dbReference type="RefSeq" id="WP_257892603.1">
    <property type="nucleotide sequence ID" value="NZ_JAIMBW010000001.1"/>
</dbReference>
<dbReference type="GO" id="GO:0006355">
    <property type="term" value="P:regulation of DNA-templated transcription"/>
    <property type="evidence" value="ECO:0007669"/>
    <property type="project" value="InterPro"/>
</dbReference>
<keyword evidence="1" id="KW-0805">Transcription regulation</keyword>
<evidence type="ECO:0000256" key="1">
    <source>
        <dbReference type="ARBA" id="ARBA00023015"/>
    </source>
</evidence>
<proteinExistence type="predicted"/>
<dbReference type="Gene3D" id="2.60.120.10">
    <property type="entry name" value="Jelly Rolls"/>
    <property type="match status" value="1"/>
</dbReference>
<dbReference type="Proteomes" id="UP000693972">
    <property type="component" value="Unassembled WGS sequence"/>
</dbReference>
<keyword evidence="2" id="KW-0238">DNA-binding</keyword>
<sequence length="242" mass="27044">MVVDCANCPLRKLDLFEDLTPDGVTFMRRFKSGELKVDAGTTLLMEGSNSPQLFTVLKGMGLRYKLLPEGDRQVVNFVMPGDFLGLQAGVMGEMKHSVEATTPMVLCVFNRSELWNLFKTEPERAFDLTWSASVEEHFLGDALTSVGQMTALQRIGWGLLRFMTRCEALGLAKGARCPFPYRQQDLADALGLSLVHTNKTLMKLRDKQILSVQDGTLSIMDRDQLSTMSPLEVEQPARRPLI</sequence>
<evidence type="ECO:0000259" key="4">
    <source>
        <dbReference type="PROSITE" id="PS51063"/>
    </source>
</evidence>
<dbReference type="InterPro" id="IPR012318">
    <property type="entry name" value="HTH_CRP"/>
</dbReference>
<feature type="domain" description="HTH crp-type" evidence="4">
    <location>
        <begin position="149"/>
        <end position="223"/>
    </location>
</feature>
<dbReference type="EMBL" id="JAIMBW010000001">
    <property type="protein sequence ID" value="MBY4892851.1"/>
    <property type="molecule type" value="Genomic_DNA"/>
</dbReference>
<name>A0A975TYF0_9RHOB</name>
<dbReference type="InterPro" id="IPR036388">
    <property type="entry name" value="WH-like_DNA-bd_sf"/>
</dbReference>
<dbReference type="Pfam" id="PF13545">
    <property type="entry name" value="HTH_Crp_2"/>
    <property type="match status" value="1"/>
</dbReference>